<dbReference type="AlphaFoldDB" id="A0A2U2N9I9"/>
<keyword evidence="3" id="KW-1185">Reference proteome</keyword>
<gene>
    <name evidence="2" type="ORF">DEM34_00325</name>
</gene>
<dbReference type="EMBL" id="QFFI01000001">
    <property type="protein sequence ID" value="PWG65752.1"/>
    <property type="molecule type" value="Genomic_DNA"/>
</dbReference>
<dbReference type="OrthoDB" id="9775969at2"/>
<dbReference type="InterPro" id="IPR021409">
    <property type="entry name" value="DUF3047"/>
</dbReference>
<reference evidence="2 3" key="1">
    <citation type="submission" date="2018-05" db="EMBL/GenBank/DDBJ databases">
        <title>Spiribacter halobius sp. nov., a moderately halophilic bacterium isolated from marine solar saltern.</title>
        <authorList>
            <person name="Zheng W.-S."/>
            <person name="Lu D.-C."/>
            <person name="Du Z.-J."/>
        </authorList>
    </citation>
    <scope>NUCLEOTIDE SEQUENCE [LARGE SCALE GENOMIC DNA]</scope>
    <source>
        <strain evidence="2 3">E85</strain>
    </source>
</reference>
<name>A0A2U2N9I9_9GAMM</name>
<evidence type="ECO:0000256" key="1">
    <source>
        <dbReference type="SAM" id="SignalP"/>
    </source>
</evidence>
<evidence type="ECO:0008006" key="4">
    <source>
        <dbReference type="Google" id="ProtNLM"/>
    </source>
</evidence>
<dbReference type="Proteomes" id="UP000245474">
    <property type="component" value="Unassembled WGS sequence"/>
</dbReference>
<dbReference type="Pfam" id="PF11249">
    <property type="entry name" value="DUF3047"/>
    <property type="match status" value="1"/>
</dbReference>
<feature type="chain" id="PRO_5015632796" description="DUF3047 domain-containing protein" evidence="1">
    <location>
        <begin position="16"/>
        <end position="208"/>
    </location>
</feature>
<sequence length="208" mass="23219">MLSAALLLLPLAAAAIERFTPAQILDWEPHSFTGSTRYALADTANGPAVHARCEGGSASGLFYRGEIDLTETPVVEWRWRAGQRPQDVDERSRAGDDFAARLYAVDEHTILRWRTRALNYVWSAGEPVGSHWPNPFASQARMIAVASGEPDSEGWVVHRRNLREDFRRYHDRDLTELDALAIMTDCDNTGEPTEAWYGRIRLLPAGAG</sequence>
<accession>A0A2U2N9I9</accession>
<feature type="signal peptide" evidence="1">
    <location>
        <begin position="1"/>
        <end position="15"/>
    </location>
</feature>
<comment type="caution">
    <text evidence="2">The sequence shown here is derived from an EMBL/GenBank/DDBJ whole genome shotgun (WGS) entry which is preliminary data.</text>
</comment>
<keyword evidence="1" id="KW-0732">Signal</keyword>
<protein>
    <recommendedName>
        <fullName evidence="4">DUF3047 domain-containing protein</fullName>
    </recommendedName>
</protein>
<evidence type="ECO:0000313" key="3">
    <source>
        <dbReference type="Proteomes" id="UP000245474"/>
    </source>
</evidence>
<organism evidence="2 3">
    <name type="scientific">Sediminicurvatus halobius</name>
    <dbReference type="NCBI Taxonomy" id="2182432"/>
    <lineage>
        <taxon>Bacteria</taxon>
        <taxon>Pseudomonadati</taxon>
        <taxon>Pseudomonadota</taxon>
        <taxon>Gammaproteobacteria</taxon>
        <taxon>Chromatiales</taxon>
        <taxon>Ectothiorhodospiraceae</taxon>
        <taxon>Sediminicurvatus</taxon>
    </lineage>
</organism>
<proteinExistence type="predicted"/>
<evidence type="ECO:0000313" key="2">
    <source>
        <dbReference type="EMBL" id="PWG65752.1"/>
    </source>
</evidence>